<dbReference type="NCBIfam" id="NF002485">
    <property type="entry name" value="PRK01749.1"/>
    <property type="match status" value="1"/>
</dbReference>
<comment type="caution">
    <text evidence="14">Lacks conserved residue(s) required for the propagation of feature annotation.</text>
</comment>
<name>A0A6L9MY14_9ALTE</name>
<evidence type="ECO:0000256" key="9">
    <source>
        <dbReference type="ARBA" id="ARBA00023002"/>
    </source>
</evidence>
<keyword evidence="3 14" id="KW-0813">Transport</keyword>
<keyword evidence="8 14" id="KW-1133">Transmembrane helix</keyword>
<feature type="transmembrane region" description="Helical" evidence="15">
    <location>
        <begin position="74"/>
        <end position="91"/>
    </location>
</feature>
<evidence type="ECO:0000256" key="5">
    <source>
        <dbReference type="ARBA" id="ARBA00022519"/>
    </source>
</evidence>
<organism evidence="16 17">
    <name type="scientific">Alteromonas hispanica</name>
    <dbReference type="NCBI Taxonomy" id="315421"/>
    <lineage>
        <taxon>Bacteria</taxon>
        <taxon>Pseudomonadati</taxon>
        <taxon>Pseudomonadota</taxon>
        <taxon>Gammaproteobacteria</taxon>
        <taxon>Alteromonadales</taxon>
        <taxon>Alteromonadaceae</taxon>
        <taxon>Alteromonas/Salinimonas group</taxon>
        <taxon>Alteromonas</taxon>
    </lineage>
</organism>
<feature type="topological domain" description="Cytoplasmic" evidence="14">
    <location>
        <begin position="168"/>
        <end position="175"/>
    </location>
</feature>
<accession>A0A6L9MY14</accession>
<keyword evidence="10 14" id="KW-0472">Membrane</keyword>
<dbReference type="GO" id="GO:0009055">
    <property type="term" value="F:electron transfer activity"/>
    <property type="evidence" value="ECO:0007669"/>
    <property type="project" value="UniProtKB-UniRule"/>
</dbReference>
<evidence type="ECO:0000256" key="6">
    <source>
        <dbReference type="ARBA" id="ARBA00022692"/>
    </source>
</evidence>
<dbReference type="PANTHER" id="PTHR36570:SF2">
    <property type="entry name" value="DISULFIDE BOND FORMATION PROTEIN B"/>
    <property type="match status" value="1"/>
</dbReference>
<dbReference type="InterPro" id="IPR003752">
    <property type="entry name" value="DiS_bond_form_DsbB/BdbC"/>
</dbReference>
<gene>
    <name evidence="14 16" type="primary">dsbB</name>
    <name evidence="16" type="ORF">GTW09_16015</name>
</gene>
<dbReference type="Proteomes" id="UP000478837">
    <property type="component" value="Unassembled WGS sequence"/>
</dbReference>
<dbReference type="HAMAP" id="MF_00286">
    <property type="entry name" value="DsbB"/>
    <property type="match status" value="1"/>
</dbReference>
<dbReference type="AlphaFoldDB" id="A0A6L9MY14"/>
<keyword evidence="6 14" id="KW-0812">Transmembrane</keyword>
<evidence type="ECO:0000256" key="10">
    <source>
        <dbReference type="ARBA" id="ARBA00023136"/>
    </source>
</evidence>
<protein>
    <recommendedName>
        <fullName evidence="14">Disulfide bond formation protein B</fullName>
    </recommendedName>
    <alternativeName>
        <fullName evidence="14">Disulfide oxidoreductase</fullName>
    </alternativeName>
</protein>
<keyword evidence="12 14" id="KW-0143">Chaperone</keyword>
<comment type="caution">
    <text evidence="16">The sequence shown here is derived from an EMBL/GenBank/DDBJ whole genome shotgun (WGS) entry which is preliminary data.</text>
</comment>
<keyword evidence="9 14" id="KW-0560">Oxidoreductase</keyword>
<keyword evidence="11 14" id="KW-1015">Disulfide bond</keyword>
<dbReference type="PANTHER" id="PTHR36570">
    <property type="entry name" value="DISULFIDE BOND FORMATION PROTEIN B"/>
    <property type="match status" value="1"/>
</dbReference>
<dbReference type="Pfam" id="PF02600">
    <property type="entry name" value="DsbB"/>
    <property type="match status" value="1"/>
</dbReference>
<feature type="topological domain" description="Cytoplasmic" evidence="14">
    <location>
        <begin position="1"/>
        <end position="17"/>
    </location>
</feature>
<dbReference type="EMBL" id="JAAAWP010000013">
    <property type="protein sequence ID" value="NDW23027.1"/>
    <property type="molecule type" value="Genomic_DNA"/>
</dbReference>
<dbReference type="GO" id="GO:0006457">
    <property type="term" value="P:protein folding"/>
    <property type="evidence" value="ECO:0007669"/>
    <property type="project" value="InterPro"/>
</dbReference>
<feature type="topological domain" description="Cytoplasmic" evidence="14">
    <location>
        <begin position="69"/>
        <end position="74"/>
    </location>
</feature>
<comment type="function">
    <text evidence="14">Required for disulfide bond formation in some periplasmic proteins. Acts by oxidizing the DsbA protein.</text>
</comment>
<evidence type="ECO:0000256" key="2">
    <source>
        <dbReference type="ARBA" id="ARBA00008823"/>
    </source>
</evidence>
<dbReference type="Gene3D" id="1.20.1550.10">
    <property type="entry name" value="DsbB-like"/>
    <property type="match status" value="1"/>
</dbReference>
<evidence type="ECO:0000256" key="4">
    <source>
        <dbReference type="ARBA" id="ARBA00022475"/>
    </source>
</evidence>
<reference evidence="16 17" key="1">
    <citation type="submission" date="2020-01" db="EMBL/GenBank/DDBJ databases">
        <title>Genomes of bacteria type strains.</title>
        <authorList>
            <person name="Chen J."/>
            <person name="Zhu S."/>
            <person name="Yang J."/>
        </authorList>
    </citation>
    <scope>NUCLEOTIDE SEQUENCE [LARGE SCALE GENOMIC DNA]</scope>
    <source>
        <strain evidence="16 17">LMG 22958</strain>
    </source>
</reference>
<feature type="transmembrane region" description="Helical" evidence="15">
    <location>
        <begin position="149"/>
        <end position="170"/>
    </location>
</feature>
<sequence>MRTVISGISRWAEHKSSWLVLFASSLALEVAALYFQYAMGLKPCIMCIYQRTAMYGIVLAALIVLISNNGFTRMLGFAGWAVSAVWGYLIATEHVEILNASNPFFASCEIVPNFPSWLQLHEWIPAVFAAEGDCLENTWQFLSMGMAEWMQIIFAVYAIAFVIVFACRLLDKKPF</sequence>
<keyword evidence="17" id="KW-1185">Reference proteome</keyword>
<evidence type="ECO:0000313" key="17">
    <source>
        <dbReference type="Proteomes" id="UP000478837"/>
    </source>
</evidence>
<evidence type="ECO:0000313" key="16">
    <source>
        <dbReference type="EMBL" id="NDW23027.1"/>
    </source>
</evidence>
<dbReference type="SUPFAM" id="SSF158442">
    <property type="entry name" value="DsbB-like"/>
    <property type="match status" value="1"/>
</dbReference>
<evidence type="ECO:0000256" key="14">
    <source>
        <dbReference type="HAMAP-Rule" id="MF_00286"/>
    </source>
</evidence>
<dbReference type="GO" id="GO:0015035">
    <property type="term" value="F:protein-disulfide reductase activity"/>
    <property type="evidence" value="ECO:0007669"/>
    <property type="project" value="UniProtKB-UniRule"/>
</dbReference>
<feature type="topological domain" description="Periplasmic" evidence="14">
    <location>
        <begin position="35"/>
        <end position="52"/>
    </location>
</feature>
<dbReference type="GO" id="GO:0005886">
    <property type="term" value="C:plasma membrane"/>
    <property type="evidence" value="ECO:0007669"/>
    <property type="project" value="UniProtKB-SubCell"/>
</dbReference>
<evidence type="ECO:0000256" key="15">
    <source>
        <dbReference type="SAM" id="Phobius"/>
    </source>
</evidence>
<keyword evidence="4 14" id="KW-1003">Cell membrane</keyword>
<keyword evidence="13 14" id="KW-0676">Redox-active center</keyword>
<dbReference type="RefSeq" id="WP_163112682.1">
    <property type="nucleotide sequence ID" value="NZ_JAAAWP010000013.1"/>
</dbReference>
<evidence type="ECO:0000256" key="1">
    <source>
        <dbReference type="ARBA" id="ARBA00004429"/>
    </source>
</evidence>
<evidence type="ECO:0000256" key="12">
    <source>
        <dbReference type="ARBA" id="ARBA00023186"/>
    </source>
</evidence>
<comment type="similarity">
    <text evidence="2 14">Belongs to the DsbB family.</text>
</comment>
<dbReference type="InterPro" id="IPR023380">
    <property type="entry name" value="DsbB-like_sf"/>
</dbReference>
<proteinExistence type="inferred from homology"/>
<evidence type="ECO:0000256" key="11">
    <source>
        <dbReference type="ARBA" id="ARBA00023157"/>
    </source>
</evidence>
<comment type="subcellular location">
    <subcellularLocation>
        <location evidence="1">Cell inner membrane</location>
        <topology evidence="1">Multi-pass membrane protein</topology>
    </subcellularLocation>
    <subcellularLocation>
        <location evidence="14">Cell membrane</location>
        <topology evidence="14">Multi-pass membrane protein</topology>
    </subcellularLocation>
</comment>
<evidence type="ECO:0000256" key="7">
    <source>
        <dbReference type="ARBA" id="ARBA00022982"/>
    </source>
</evidence>
<feature type="disulfide bond" description="Redox-active" evidence="14">
    <location>
        <begin position="44"/>
        <end position="47"/>
    </location>
</feature>
<keyword evidence="7 14" id="KW-0249">Electron transport</keyword>
<keyword evidence="5" id="KW-0997">Cell inner membrane</keyword>
<feature type="transmembrane region" description="Helical" evidence="15">
    <location>
        <begin position="48"/>
        <end position="67"/>
    </location>
</feature>
<dbReference type="InterPro" id="IPR050183">
    <property type="entry name" value="DsbB"/>
</dbReference>
<evidence type="ECO:0000256" key="13">
    <source>
        <dbReference type="ARBA" id="ARBA00023284"/>
    </source>
</evidence>
<evidence type="ECO:0000256" key="8">
    <source>
        <dbReference type="ARBA" id="ARBA00022989"/>
    </source>
</evidence>
<dbReference type="InterPro" id="IPR022920">
    <property type="entry name" value="Disulphide_bond_form_DsbB"/>
</dbReference>
<feature type="disulfide bond" description="Redox-active" evidence="14">
    <location>
        <begin position="108"/>
        <end position="134"/>
    </location>
</feature>
<evidence type="ECO:0000256" key="3">
    <source>
        <dbReference type="ARBA" id="ARBA00022448"/>
    </source>
</evidence>